<gene>
    <name evidence="2" type="ORF">ACFQZU_14345</name>
</gene>
<dbReference type="Proteomes" id="UP001596956">
    <property type="component" value="Unassembled WGS sequence"/>
</dbReference>
<reference evidence="3" key="1">
    <citation type="journal article" date="2019" name="Int. J. Syst. Evol. Microbiol.">
        <title>The Global Catalogue of Microorganisms (GCM) 10K type strain sequencing project: providing services to taxonomists for standard genome sequencing and annotation.</title>
        <authorList>
            <consortium name="The Broad Institute Genomics Platform"/>
            <consortium name="The Broad Institute Genome Sequencing Center for Infectious Disease"/>
            <person name="Wu L."/>
            <person name="Ma J."/>
        </authorList>
    </citation>
    <scope>NUCLEOTIDE SEQUENCE [LARGE SCALE GENOMIC DNA]</scope>
    <source>
        <strain evidence="3">CCUG 63369</strain>
    </source>
</reference>
<evidence type="ECO:0000313" key="3">
    <source>
        <dbReference type="Proteomes" id="UP001596956"/>
    </source>
</evidence>
<feature type="domain" description="Glucosamine/galactosamine-6-phosphate isomerase" evidence="1">
    <location>
        <begin position="11"/>
        <end position="109"/>
    </location>
</feature>
<accession>A0ABW3BI81</accession>
<dbReference type="Pfam" id="PF01182">
    <property type="entry name" value="Glucosamine_iso"/>
    <property type="match status" value="1"/>
</dbReference>
<protein>
    <submittedName>
        <fullName evidence="2">6-phosphogluconolactonase</fullName>
    </submittedName>
</protein>
<organism evidence="2 3">
    <name type="scientific">Streptomonospora algeriensis</name>
    <dbReference type="NCBI Taxonomy" id="995084"/>
    <lineage>
        <taxon>Bacteria</taxon>
        <taxon>Bacillati</taxon>
        <taxon>Actinomycetota</taxon>
        <taxon>Actinomycetes</taxon>
        <taxon>Streptosporangiales</taxon>
        <taxon>Nocardiopsidaceae</taxon>
        <taxon>Streptomonospora</taxon>
    </lineage>
</organism>
<dbReference type="InterPro" id="IPR037171">
    <property type="entry name" value="NagB/RpiA_transferase-like"/>
</dbReference>
<sequence length="109" mass="11682">MSTPTAVVHRDSSMLAKATAARIVTRLVDAQSAQGRASIVLTGGGIGIAVLAELARASARDAVDWRHLDVWWGDERFLPSGDSERNETQARAALLDHVGVAPERVRPMP</sequence>
<evidence type="ECO:0000313" key="2">
    <source>
        <dbReference type="EMBL" id="MFD0802489.1"/>
    </source>
</evidence>
<dbReference type="Gene3D" id="3.40.50.1360">
    <property type="match status" value="1"/>
</dbReference>
<dbReference type="InterPro" id="IPR006148">
    <property type="entry name" value="Glc/Gal-6P_isomerase"/>
</dbReference>
<name>A0ABW3BI81_9ACTN</name>
<dbReference type="SUPFAM" id="SSF100950">
    <property type="entry name" value="NagB/RpiA/CoA transferase-like"/>
    <property type="match status" value="1"/>
</dbReference>
<proteinExistence type="predicted"/>
<evidence type="ECO:0000259" key="1">
    <source>
        <dbReference type="Pfam" id="PF01182"/>
    </source>
</evidence>
<keyword evidence="3" id="KW-1185">Reference proteome</keyword>
<feature type="non-terminal residue" evidence="2">
    <location>
        <position position="109"/>
    </location>
</feature>
<dbReference type="EMBL" id="JBHTHR010000487">
    <property type="protein sequence ID" value="MFD0802489.1"/>
    <property type="molecule type" value="Genomic_DNA"/>
</dbReference>
<comment type="caution">
    <text evidence="2">The sequence shown here is derived from an EMBL/GenBank/DDBJ whole genome shotgun (WGS) entry which is preliminary data.</text>
</comment>